<dbReference type="Pfam" id="PF01390">
    <property type="entry name" value="SEA"/>
    <property type="match status" value="1"/>
</dbReference>
<dbReference type="SUPFAM" id="SSF63501">
    <property type="entry name" value="Frizzled cysteine-rich domain"/>
    <property type="match status" value="1"/>
</dbReference>
<comment type="subcellular location">
    <subcellularLocation>
        <location evidence="1">Membrane</location>
        <topology evidence="1">Single-pass type II membrane protein</topology>
    </subcellularLocation>
</comment>
<keyword evidence="2 9" id="KW-0812">Transmembrane</keyword>
<evidence type="ECO:0000259" key="11">
    <source>
        <dbReference type="PROSITE" id="PS50038"/>
    </source>
</evidence>
<dbReference type="PROSITE" id="PS50240">
    <property type="entry name" value="TRYPSIN_DOM"/>
    <property type="match status" value="1"/>
</dbReference>
<evidence type="ECO:0000256" key="1">
    <source>
        <dbReference type="ARBA" id="ARBA00004606"/>
    </source>
</evidence>
<evidence type="ECO:0000256" key="4">
    <source>
        <dbReference type="ARBA" id="ARBA00022989"/>
    </source>
</evidence>
<feature type="transmembrane region" description="Helical" evidence="9">
    <location>
        <begin position="227"/>
        <end position="251"/>
    </location>
</feature>
<feature type="domain" description="FZ" evidence="11">
    <location>
        <begin position="418"/>
        <end position="538"/>
    </location>
</feature>
<evidence type="ECO:0000256" key="9">
    <source>
        <dbReference type="SAM" id="Phobius"/>
    </source>
</evidence>
<dbReference type="PROSITE" id="PS50024">
    <property type="entry name" value="SEA"/>
    <property type="match status" value="1"/>
</dbReference>
<evidence type="ECO:0000259" key="12">
    <source>
        <dbReference type="PROSITE" id="PS50240"/>
    </source>
</evidence>
<dbReference type="CDD" id="cd07066">
    <property type="entry name" value="CRD_FZ"/>
    <property type="match status" value="1"/>
</dbReference>
<dbReference type="PANTHER" id="PTHR24258">
    <property type="entry name" value="SERINE PROTEASE-RELATED"/>
    <property type="match status" value="1"/>
</dbReference>
<name>A0A6H5I3D4_9HYME</name>
<keyword evidence="5 9" id="KW-0472">Membrane</keyword>
<dbReference type="OrthoDB" id="5985572at2759"/>
<dbReference type="AlphaFoldDB" id="A0A6H5I3D4"/>
<evidence type="ECO:0000313" key="13">
    <source>
        <dbReference type="EMBL" id="CAB0032383.1"/>
    </source>
</evidence>
<organism evidence="13 14">
    <name type="scientific">Trichogramma brassicae</name>
    <dbReference type="NCBI Taxonomy" id="86971"/>
    <lineage>
        <taxon>Eukaryota</taxon>
        <taxon>Metazoa</taxon>
        <taxon>Ecdysozoa</taxon>
        <taxon>Arthropoda</taxon>
        <taxon>Hexapoda</taxon>
        <taxon>Insecta</taxon>
        <taxon>Pterygota</taxon>
        <taxon>Neoptera</taxon>
        <taxon>Endopterygota</taxon>
        <taxon>Hymenoptera</taxon>
        <taxon>Apocrita</taxon>
        <taxon>Proctotrupomorpha</taxon>
        <taxon>Chalcidoidea</taxon>
        <taxon>Trichogrammatidae</taxon>
        <taxon>Trichogramma</taxon>
    </lineage>
</organism>
<dbReference type="PROSITE" id="PS50038">
    <property type="entry name" value="FZ"/>
    <property type="match status" value="1"/>
</dbReference>
<dbReference type="Pfam" id="PF00089">
    <property type="entry name" value="Trypsin"/>
    <property type="match status" value="1"/>
</dbReference>
<dbReference type="Gene3D" id="2.40.10.10">
    <property type="entry name" value="Trypsin-like serine proteases"/>
    <property type="match status" value="2"/>
</dbReference>
<dbReference type="Gene3D" id="3.30.70.960">
    <property type="entry name" value="SEA domain"/>
    <property type="match status" value="1"/>
</dbReference>
<sequence>MDREARTYIDKFSNNGINSETMREKTNKPEPKMEDTFLRGHPRTAALSPSETREISNRVLFPRTHACARFTTRLMRGSRSDRMFTAESCYTCDYAKNYGAIERNQEKTISPLDWADRRFARVTEQQRGAARFPWARFIQLHSFTLDRCESKKSCVILTQARQYHNNGALGSRRAPEPELCTKIHCARGSRISVSTVSTRRFSRAGTPSSILSSDSDIRFTRKLGSQYRCGCCILAAFLLLLLLAGVVVYIAHTFVLADQPRDQVFLATFRVAEGDAFLPELADPSTEAFRQRSRSYRDRLNLVFKRSPLQSAFVAAEILALDGIEYEDLYVRFDARFDARYAKNLNSETIRSILERELDPASNRFFGNLTIDVASIEVQESVSAVNQLALQTNRSSGAGSDDEDGQPATTTSRPWRSCSPRQFSYCGSQQLDARHNNLTSYPNWLGHQDLQEVNDDIIAFRELVDAECYERAYDFICQLLQPACVESPFGEDALRPPCRDFCREFWAGCGSRLPERLRQALDCSNFPEHSDEASCLPKPVSLAPSLRSLSLQPDSSAHPISYQSEGWAVFNEKGTLGKICTENLNASFGNDKEIQSVLQSTANSLCTLLSFEGVKSVETRVDNENNVPYVLMQDPKAAEISFVRAACPSKQVMYVRCSELVCGVQSMRTRSSSLNKISSPGDWPWHVSLFKEDNHVCDATLVSDEWLLTTASCFQGQPKAEWSARFGHVRLTSRSPWQLERRIVGMVKSPVEGSTVVLLKLDKPIETFSDFVRPVCLPSQSSLVQNAEQCNTLGWTKNREYT</sequence>
<accession>A0A6H5I3D4</accession>
<keyword evidence="3" id="KW-0735">Signal-anchor</keyword>
<reference evidence="13 14" key="1">
    <citation type="submission" date="2020-02" db="EMBL/GenBank/DDBJ databases">
        <authorList>
            <person name="Ferguson B K."/>
        </authorList>
    </citation>
    <scope>NUCLEOTIDE SEQUENCE [LARGE SCALE GENOMIC DNA]</scope>
</reference>
<comment type="caution">
    <text evidence="7">Lacks conserved residue(s) required for the propagation of feature annotation.</text>
</comment>
<dbReference type="GO" id="GO:0016020">
    <property type="term" value="C:membrane"/>
    <property type="evidence" value="ECO:0007669"/>
    <property type="project" value="UniProtKB-SubCell"/>
</dbReference>
<keyword evidence="6" id="KW-1015">Disulfide bond</keyword>
<feature type="region of interest" description="Disordered" evidence="8">
    <location>
        <begin position="393"/>
        <end position="416"/>
    </location>
</feature>
<gene>
    <name evidence="13" type="ORF">TBRA_LOCUS4321</name>
</gene>
<dbReference type="Gene3D" id="1.10.2000.10">
    <property type="entry name" value="Frizzled cysteine-rich domain"/>
    <property type="match status" value="1"/>
</dbReference>
<keyword evidence="14" id="KW-1185">Reference proteome</keyword>
<evidence type="ECO:0008006" key="15">
    <source>
        <dbReference type="Google" id="ProtNLM"/>
    </source>
</evidence>
<dbReference type="GO" id="GO:0004252">
    <property type="term" value="F:serine-type endopeptidase activity"/>
    <property type="evidence" value="ECO:0007669"/>
    <property type="project" value="InterPro"/>
</dbReference>
<evidence type="ECO:0000259" key="10">
    <source>
        <dbReference type="PROSITE" id="PS50024"/>
    </source>
</evidence>
<dbReference type="InterPro" id="IPR036364">
    <property type="entry name" value="SEA_dom_sf"/>
</dbReference>
<feature type="compositionally biased region" description="Polar residues" evidence="8">
    <location>
        <begin position="407"/>
        <end position="416"/>
    </location>
</feature>
<dbReference type="GO" id="GO:0006508">
    <property type="term" value="P:proteolysis"/>
    <property type="evidence" value="ECO:0007669"/>
    <property type="project" value="InterPro"/>
</dbReference>
<dbReference type="InterPro" id="IPR043504">
    <property type="entry name" value="Peptidase_S1_PA_chymotrypsin"/>
</dbReference>
<evidence type="ECO:0000313" key="14">
    <source>
        <dbReference type="Proteomes" id="UP000479190"/>
    </source>
</evidence>
<dbReference type="InterPro" id="IPR000082">
    <property type="entry name" value="SEA_dom"/>
</dbReference>
<dbReference type="Proteomes" id="UP000479190">
    <property type="component" value="Unassembled WGS sequence"/>
</dbReference>
<keyword evidence="4 9" id="KW-1133">Transmembrane helix</keyword>
<proteinExistence type="predicted"/>
<feature type="domain" description="SEA" evidence="10">
    <location>
        <begin position="261"/>
        <end position="383"/>
    </location>
</feature>
<dbReference type="InterPro" id="IPR020067">
    <property type="entry name" value="Frizzled_dom"/>
</dbReference>
<evidence type="ECO:0000256" key="5">
    <source>
        <dbReference type="ARBA" id="ARBA00023136"/>
    </source>
</evidence>
<evidence type="ECO:0000256" key="6">
    <source>
        <dbReference type="ARBA" id="ARBA00023157"/>
    </source>
</evidence>
<dbReference type="SUPFAM" id="SSF82671">
    <property type="entry name" value="SEA domain"/>
    <property type="match status" value="1"/>
</dbReference>
<dbReference type="InterPro" id="IPR001254">
    <property type="entry name" value="Trypsin_dom"/>
</dbReference>
<dbReference type="Pfam" id="PF01392">
    <property type="entry name" value="Fz"/>
    <property type="match status" value="1"/>
</dbReference>
<dbReference type="SUPFAM" id="SSF50494">
    <property type="entry name" value="Trypsin-like serine proteases"/>
    <property type="match status" value="1"/>
</dbReference>
<dbReference type="SMART" id="SM00063">
    <property type="entry name" value="FRI"/>
    <property type="match status" value="1"/>
</dbReference>
<feature type="domain" description="Peptidase S1" evidence="12">
    <location>
        <begin position="660"/>
        <end position="802"/>
    </location>
</feature>
<evidence type="ECO:0000256" key="2">
    <source>
        <dbReference type="ARBA" id="ARBA00022692"/>
    </source>
</evidence>
<dbReference type="PANTHER" id="PTHR24258:SF146">
    <property type="entry name" value="ATRIAL NATRIURETIC PEPTIDE-CONVERTING ENZYME"/>
    <property type="match status" value="1"/>
</dbReference>
<evidence type="ECO:0000256" key="8">
    <source>
        <dbReference type="SAM" id="MobiDB-lite"/>
    </source>
</evidence>
<dbReference type="InterPro" id="IPR009003">
    <property type="entry name" value="Peptidase_S1_PA"/>
</dbReference>
<evidence type="ECO:0000256" key="7">
    <source>
        <dbReference type="PROSITE-ProRule" id="PRU00090"/>
    </source>
</evidence>
<evidence type="ECO:0000256" key="3">
    <source>
        <dbReference type="ARBA" id="ARBA00022968"/>
    </source>
</evidence>
<protein>
    <recommendedName>
        <fullName evidence="15">FZ domain-containing protein</fullName>
    </recommendedName>
</protein>
<dbReference type="InterPro" id="IPR036790">
    <property type="entry name" value="Frizzled_dom_sf"/>
</dbReference>
<dbReference type="EMBL" id="CADCXV010000678">
    <property type="protein sequence ID" value="CAB0032383.1"/>
    <property type="molecule type" value="Genomic_DNA"/>
</dbReference>